<reference evidence="2" key="2">
    <citation type="submission" date="2018-10" db="UniProtKB">
        <authorList>
            <consortium name="EnsemblPlants"/>
        </authorList>
    </citation>
    <scope>IDENTIFICATION</scope>
</reference>
<sequence>MTYLSLLRRQKWWDALLVPEVVVRIHLALGHREPPEVTLEVLLTPYLTGQVAGDVPHNHILAKVKVPIVHIRLPGVAAHVRPHERVEISEPPHLSRSVRGGRPEIHVLDVVQHPTSVRERRRRIRQAADLPAVRVHDHQPGVRLGEPGENLHPHVLGDGPTDVVGRGLAEGPRGGGPVQDVLHGGGAAQVDVRHRLDPGHLLAVRPVQAELREAAAHQRQQRVGRPQVHGLEVGHLLLREHPDEKIFGESWGDLLPSGEDVYGALVDGLCDAEHCHCRRDGNELHLPREHDAEALAAATADGPEHVRPHGLLVQELPIGVNKRGVQDVVDGDAVLAQQHAEPAAAEMAAHADRRAQAGRESQQPARLRDGVVELPERRAGVHPRGGRLLVNAHGAEVRQVDHREHLGARGPVREALVVVPAAAHADAHVVPTAADDGGLDVGGVGRRDYAERPHRARRGELGVPDGGHQDRGERRRALRV</sequence>
<dbReference type="Gramene" id="TraesMAC7D03G04417020.1">
    <property type="protein sequence ID" value="TraesMAC7D03G04417020.1.CDS1"/>
    <property type="gene ID" value="TraesMAC7D03G04417020"/>
</dbReference>
<keyword evidence="3" id="KW-1185">Reference proteome</keyword>
<dbReference type="Gramene" id="TraesLDM7D03G04431500.1">
    <property type="protein sequence ID" value="TraesLDM7D03G04431500.1.CDS1"/>
    <property type="gene ID" value="TraesLDM7D03G04431500"/>
</dbReference>
<dbReference type="AlphaFoldDB" id="A0A3B6TU96"/>
<reference evidence="2" key="1">
    <citation type="submission" date="2018-08" db="EMBL/GenBank/DDBJ databases">
        <authorList>
            <person name="Rossello M."/>
        </authorList>
    </citation>
    <scope>NUCLEOTIDE SEQUENCE [LARGE SCALE GENOMIC DNA]</scope>
    <source>
        <strain evidence="2">cv. Chinese Spring</strain>
    </source>
</reference>
<dbReference type="Gramene" id="TraesCS7D02G368600.1">
    <property type="protein sequence ID" value="TraesCS7D02G368600.1.cds1"/>
    <property type="gene ID" value="TraesCS7D02G368600"/>
</dbReference>
<dbReference type="Gramene" id="TraesCS7D03G0870000.1">
    <property type="protein sequence ID" value="TraesCS7D03G0870000.1.CDS1"/>
    <property type="gene ID" value="TraesCS7D03G0870000"/>
</dbReference>
<dbReference type="OrthoDB" id="10629128at2759"/>
<feature type="region of interest" description="Disordered" evidence="1">
    <location>
        <begin position="440"/>
        <end position="480"/>
    </location>
</feature>
<dbReference type="EnsemblPlants" id="TraesCS7D02G368600.1">
    <property type="protein sequence ID" value="TraesCS7D02G368600.1.cds1"/>
    <property type="gene ID" value="TraesCS7D02G368600"/>
</dbReference>
<dbReference type="Gramene" id="TraesRN7D0100893900.1">
    <property type="protein sequence ID" value="TraesRN7D0100893900.1"/>
    <property type="gene ID" value="TraesRN7D0100893900"/>
</dbReference>
<proteinExistence type="predicted"/>
<feature type="compositionally biased region" description="Basic and acidic residues" evidence="1">
    <location>
        <begin position="467"/>
        <end position="480"/>
    </location>
</feature>
<name>A0A3B6TU96_WHEAT</name>
<organism evidence="2">
    <name type="scientific">Triticum aestivum</name>
    <name type="common">Wheat</name>
    <dbReference type="NCBI Taxonomy" id="4565"/>
    <lineage>
        <taxon>Eukaryota</taxon>
        <taxon>Viridiplantae</taxon>
        <taxon>Streptophyta</taxon>
        <taxon>Embryophyta</taxon>
        <taxon>Tracheophyta</taxon>
        <taxon>Spermatophyta</taxon>
        <taxon>Magnoliopsida</taxon>
        <taxon>Liliopsida</taxon>
        <taxon>Poales</taxon>
        <taxon>Poaceae</taxon>
        <taxon>BOP clade</taxon>
        <taxon>Pooideae</taxon>
        <taxon>Triticodae</taxon>
        <taxon>Triticeae</taxon>
        <taxon>Triticinae</taxon>
        <taxon>Triticum</taxon>
    </lineage>
</organism>
<evidence type="ECO:0000256" key="1">
    <source>
        <dbReference type="SAM" id="MobiDB-lite"/>
    </source>
</evidence>
<evidence type="ECO:0000313" key="2">
    <source>
        <dbReference type="EnsemblPlants" id="TraesCS7D02G368600.1.cds1"/>
    </source>
</evidence>
<protein>
    <submittedName>
        <fullName evidence="2">Uncharacterized protein</fullName>
    </submittedName>
</protein>
<evidence type="ECO:0000313" key="3">
    <source>
        <dbReference type="Proteomes" id="UP000019116"/>
    </source>
</evidence>
<dbReference type="Gramene" id="TraesJUL7D03G04469100.1">
    <property type="protein sequence ID" value="TraesJUL7D03G04469100.1.CDS1"/>
    <property type="gene ID" value="TraesJUL7D03G04469100"/>
</dbReference>
<dbReference type="Gramene" id="TraesARI7D03G04501580.1">
    <property type="protein sequence ID" value="TraesARI7D03G04501580.1.CDS1"/>
    <property type="gene ID" value="TraesARI7D03G04501580"/>
</dbReference>
<dbReference type="Proteomes" id="UP000019116">
    <property type="component" value="Chromosome 7D"/>
</dbReference>
<dbReference type="OMA" id="PHNHILA"/>
<dbReference type="Gramene" id="TraesSYM7D03G04478870.1">
    <property type="protein sequence ID" value="TraesSYM7D03G04478870.1.CDS1"/>
    <property type="gene ID" value="TraesSYM7D03G04478870"/>
</dbReference>
<accession>A0A3B6TU96</accession>